<name>A0A974C445_XENLA</name>
<organism evidence="1 2">
    <name type="scientific">Xenopus laevis</name>
    <name type="common">African clawed frog</name>
    <dbReference type="NCBI Taxonomy" id="8355"/>
    <lineage>
        <taxon>Eukaryota</taxon>
        <taxon>Metazoa</taxon>
        <taxon>Chordata</taxon>
        <taxon>Craniata</taxon>
        <taxon>Vertebrata</taxon>
        <taxon>Euteleostomi</taxon>
        <taxon>Amphibia</taxon>
        <taxon>Batrachia</taxon>
        <taxon>Anura</taxon>
        <taxon>Pipoidea</taxon>
        <taxon>Pipidae</taxon>
        <taxon>Xenopodinae</taxon>
        <taxon>Xenopus</taxon>
        <taxon>Xenopus</taxon>
    </lineage>
</organism>
<gene>
    <name evidence="1" type="ORF">XELAEV_18042646mg</name>
</gene>
<dbReference type="Proteomes" id="UP000694892">
    <property type="component" value="Chromosome 8S"/>
</dbReference>
<proteinExistence type="predicted"/>
<sequence>MTGHNQFQCDDHCLAFFRTRLSPVPLLSLPNLCTEEAPLQKLLTPETRPRLGICIGQMISWGPRGLILTRRMRCVWFSFVRETPSNGKYRKQSHQWVLITSTKMHLYREKKKRQA</sequence>
<reference evidence="2" key="1">
    <citation type="journal article" date="2016" name="Nature">
        <title>Genome evolution in the allotetraploid frog Xenopus laevis.</title>
        <authorList>
            <person name="Session A.M."/>
            <person name="Uno Y."/>
            <person name="Kwon T."/>
            <person name="Chapman J.A."/>
            <person name="Toyoda A."/>
            <person name="Takahashi S."/>
            <person name="Fukui A."/>
            <person name="Hikosaka A."/>
            <person name="Suzuki A."/>
            <person name="Kondo M."/>
            <person name="van Heeringen S.J."/>
            <person name="Quigley I."/>
            <person name="Heinz S."/>
            <person name="Ogino H."/>
            <person name="Ochi H."/>
            <person name="Hellsten U."/>
            <person name="Lyons J.B."/>
            <person name="Simakov O."/>
            <person name="Putnam N."/>
            <person name="Stites J."/>
            <person name="Kuroki Y."/>
            <person name="Tanaka T."/>
            <person name="Michiue T."/>
            <person name="Watanabe M."/>
            <person name="Bogdanovic O."/>
            <person name="Lister R."/>
            <person name="Georgiou G."/>
            <person name="Paranjpe S.S."/>
            <person name="van Kruijsbergen I."/>
            <person name="Shu S."/>
            <person name="Carlson J."/>
            <person name="Kinoshita T."/>
            <person name="Ohta Y."/>
            <person name="Mawaribuchi S."/>
            <person name="Jenkins J."/>
            <person name="Grimwood J."/>
            <person name="Schmutz J."/>
            <person name="Mitros T."/>
            <person name="Mozaffari S.V."/>
            <person name="Suzuki Y."/>
            <person name="Haramoto Y."/>
            <person name="Yamamoto T.S."/>
            <person name="Takagi C."/>
            <person name="Heald R."/>
            <person name="Miller K."/>
            <person name="Haudenschild C."/>
            <person name="Kitzman J."/>
            <person name="Nakayama T."/>
            <person name="Izutsu Y."/>
            <person name="Robert J."/>
            <person name="Fortriede J."/>
            <person name="Burns K."/>
            <person name="Lotay V."/>
            <person name="Karimi K."/>
            <person name="Yasuoka Y."/>
            <person name="Dichmann D.S."/>
            <person name="Flajnik M.F."/>
            <person name="Houston D.W."/>
            <person name="Shendure J."/>
            <person name="DuPasquier L."/>
            <person name="Vize P.D."/>
            <person name="Zorn A.M."/>
            <person name="Ito M."/>
            <person name="Marcotte E.M."/>
            <person name="Wallingford J.B."/>
            <person name="Ito Y."/>
            <person name="Asashima M."/>
            <person name="Ueno N."/>
            <person name="Matsuda Y."/>
            <person name="Veenstra G.J."/>
            <person name="Fujiyama A."/>
            <person name="Harland R.M."/>
            <person name="Taira M."/>
            <person name="Rokhsar D.S."/>
        </authorList>
    </citation>
    <scope>NUCLEOTIDE SEQUENCE [LARGE SCALE GENOMIC DNA]</scope>
    <source>
        <strain evidence="2">J</strain>
    </source>
</reference>
<dbReference type="EMBL" id="CM004481">
    <property type="protein sequence ID" value="OCT66389.1"/>
    <property type="molecule type" value="Genomic_DNA"/>
</dbReference>
<evidence type="ECO:0000313" key="2">
    <source>
        <dbReference type="Proteomes" id="UP000694892"/>
    </source>
</evidence>
<accession>A0A974C445</accession>
<protein>
    <submittedName>
        <fullName evidence="1">Uncharacterized protein</fullName>
    </submittedName>
</protein>
<dbReference type="AlphaFoldDB" id="A0A974C445"/>
<evidence type="ECO:0000313" key="1">
    <source>
        <dbReference type="EMBL" id="OCT66389.1"/>
    </source>
</evidence>